<proteinExistence type="predicted"/>
<organism evidence="1 2">
    <name type="scientific">Oedothorax gibbosus</name>
    <dbReference type="NCBI Taxonomy" id="931172"/>
    <lineage>
        <taxon>Eukaryota</taxon>
        <taxon>Metazoa</taxon>
        <taxon>Ecdysozoa</taxon>
        <taxon>Arthropoda</taxon>
        <taxon>Chelicerata</taxon>
        <taxon>Arachnida</taxon>
        <taxon>Araneae</taxon>
        <taxon>Araneomorphae</taxon>
        <taxon>Entelegynae</taxon>
        <taxon>Araneoidea</taxon>
        <taxon>Linyphiidae</taxon>
        <taxon>Erigoninae</taxon>
        <taxon>Oedothorax</taxon>
    </lineage>
</organism>
<evidence type="ECO:0000313" key="2">
    <source>
        <dbReference type="Proteomes" id="UP000827092"/>
    </source>
</evidence>
<dbReference type="EMBL" id="JAFNEN010000207">
    <property type="protein sequence ID" value="KAG8189670.1"/>
    <property type="molecule type" value="Genomic_DNA"/>
</dbReference>
<reference evidence="1 2" key="1">
    <citation type="journal article" date="2022" name="Nat. Ecol. Evol.">
        <title>A masculinizing supergene underlies an exaggerated male reproductive morph in a spider.</title>
        <authorList>
            <person name="Hendrickx F."/>
            <person name="De Corte Z."/>
            <person name="Sonet G."/>
            <person name="Van Belleghem S.M."/>
            <person name="Kostlbacher S."/>
            <person name="Vangestel C."/>
        </authorList>
    </citation>
    <scope>NUCLEOTIDE SEQUENCE [LARGE SCALE GENOMIC DNA]</scope>
    <source>
        <strain evidence="1">W744_W776</strain>
    </source>
</reference>
<dbReference type="Proteomes" id="UP000827092">
    <property type="component" value="Unassembled WGS sequence"/>
</dbReference>
<gene>
    <name evidence="1" type="ORF">JTE90_022485</name>
</gene>
<protein>
    <submittedName>
        <fullName evidence="1">Uncharacterized protein</fullName>
    </submittedName>
</protein>
<comment type="caution">
    <text evidence="1">The sequence shown here is derived from an EMBL/GenBank/DDBJ whole genome shotgun (WGS) entry which is preliminary data.</text>
</comment>
<evidence type="ECO:0000313" key="1">
    <source>
        <dbReference type="EMBL" id="KAG8189670.1"/>
    </source>
</evidence>
<accession>A0AAV6UZ54</accession>
<dbReference type="AlphaFoldDB" id="A0AAV6UZ54"/>
<keyword evidence="2" id="KW-1185">Reference proteome</keyword>
<sequence>MNARRRLDCNHQKVKLVVKMTFQDLFMGAVRVERGERLLRKFIHWERRARVENTQVDTVRHRRDEAWTFRYLSGSS</sequence>
<name>A0AAV6UZ54_9ARAC</name>